<dbReference type="PRINTS" id="PR00080">
    <property type="entry name" value="SDRFAMILY"/>
</dbReference>
<evidence type="ECO:0000256" key="3">
    <source>
        <dbReference type="ARBA" id="ARBA00023002"/>
    </source>
</evidence>
<keyword evidence="6" id="KW-1185">Reference proteome</keyword>
<organism evidence="5 6">
    <name type="scientific">Corchorus olitorius</name>
    <dbReference type="NCBI Taxonomy" id="93759"/>
    <lineage>
        <taxon>Eukaryota</taxon>
        <taxon>Viridiplantae</taxon>
        <taxon>Streptophyta</taxon>
        <taxon>Embryophyta</taxon>
        <taxon>Tracheophyta</taxon>
        <taxon>Spermatophyta</taxon>
        <taxon>Magnoliopsida</taxon>
        <taxon>eudicotyledons</taxon>
        <taxon>Gunneridae</taxon>
        <taxon>Pentapetalae</taxon>
        <taxon>rosids</taxon>
        <taxon>malvids</taxon>
        <taxon>Malvales</taxon>
        <taxon>Malvaceae</taxon>
        <taxon>Grewioideae</taxon>
        <taxon>Apeibeae</taxon>
        <taxon>Corchorus</taxon>
    </lineage>
</organism>
<dbReference type="STRING" id="93759.A0A1R3K047"/>
<dbReference type="PRINTS" id="PR00081">
    <property type="entry name" value="GDHRDH"/>
</dbReference>
<dbReference type="GO" id="GO:0016020">
    <property type="term" value="C:membrane"/>
    <property type="evidence" value="ECO:0007669"/>
    <property type="project" value="TreeGrafter"/>
</dbReference>
<dbReference type="AlphaFoldDB" id="A0A1R3K047"/>
<dbReference type="OrthoDB" id="7289984at2759"/>
<dbReference type="EMBL" id="AWUE01014939">
    <property type="protein sequence ID" value="OMP00426.1"/>
    <property type="molecule type" value="Genomic_DNA"/>
</dbReference>
<name>A0A1R3K047_9ROSI</name>
<gene>
    <name evidence="5" type="ORF">COLO4_12665</name>
</gene>
<dbReference type="PANTHER" id="PTHR43490">
    <property type="entry name" value="(+)-NEOMENTHOL DEHYDROGENASE"/>
    <property type="match status" value="1"/>
</dbReference>
<evidence type="ECO:0000313" key="6">
    <source>
        <dbReference type="Proteomes" id="UP000187203"/>
    </source>
</evidence>
<evidence type="ECO:0000313" key="5">
    <source>
        <dbReference type="EMBL" id="OMP00426.1"/>
    </source>
</evidence>
<dbReference type="PROSITE" id="PS00061">
    <property type="entry name" value="ADH_SHORT"/>
    <property type="match status" value="1"/>
</dbReference>
<sequence>MAEACEFLTTRRIAVVTGGNKGIGLEICRQLASKGVKVVLTARDETKGLEAVEKLIKESDVSDNVVFHRLDVADPVSIASLAAYIRTHFGKLDILVNNAAILGIIVNYDHLSKAVEQLGNWLSDSARIVNVSSGLGSLKLISNEWAKGVLSDIDNLTEERIEQVFNELLKDVKEGRLKTKGWPTYIGATAYSVSKAAMNAYTRILAKKNPGFCVTCVAPGFVKTDITGNNGMLAAAEGAENVVRVALLPNAESSGLFFNCKEISDF</sequence>
<dbReference type="PANTHER" id="PTHR43490:SF119">
    <property type="entry name" value="SHORT-CHAIN DEHYDROGENASE_REDUCTASE"/>
    <property type="match status" value="1"/>
</dbReference>
<dbReference type="Gene3D" id="3.40.50.720">
    <property type="entry name" value="NAD(P)-binding Rossmann-like Domain"/>
    <property type="match status" value="1"/>
</dbReference>
<keyword evidence="2" id="KW-0521">NADP</keyword>
<comment type="caution">
    <text evidence="5">The sequence shown here is derived from an EMBL/GenBank/DDBJ whole genome shotgun (WGS) entry which is preliminary data.</text>
</comment>
<dbReference type="SUPFAM" id="SSF51735">
    <property type="entry name" value="NAD(P)-binding Rossmann-fold domains"/>
    <property type="match status" value="1"/>
</dbReference>
<dbReference type="Proteomes" id="UP000187203">
    <property type="component" value="Unassembled WGS sequence"/>
</dbReference>
<dbReference type="Pfam" id="PF00106">
    <property type="entry name" value="adh_short"/>
    <property type="match status" value="1"/>
</dbReference>
<evidence type="ECO:0000256" key="4">
    <source>
        <dbReference type="RuleBase" id="RU000363"/>
    </source>
</evidence>
<dbReference type="InterPro" id="IPR020904">
    <property type="entry name" value="Sc_DH/Rdtase_CS"/>
</dbReference>
<dbReference type="GO" id="GO:0016491">
    <property type="term" value="F:oxidoreductase activity"/>
    <property type="evidence" value="ECO:0007669"/>
    <property type="project" value="UniProtKB-KW"/>
</dbReference>
<comment type="similarity">
    <text evidence="1 4">Belongs to the short-chain dehydrogenases/reductases (SDR) family.</text>
</comment>
<dbReference type="InterPro" id="IPR036291">
    <property type="entry name" value="NAD(P)-bd_dom_sf"/>
</dbReference>
<reference evidence="6" key="1">
    <citation type="submission" date="2013-09" db="EMBL/GenBank/DDBJ databases">
        <title>Corchorus olitorius genome sequencing.</title>
        <authorList>
            <person name="Alam M."/>
            <person name="Haque M.S."/>
            <person name="Islam M.S."/>
            <person name="Emdad E.M."/>
            <person name="Islam M.M."/>
            <person name="Ahmed B."/>
            <person name="Halim A."/>
            <person name="Hossen Q.M.M."/>
            <person name="Hossain M.Z."/>
            <person name="Ahmed R."/>
            <person name="Khan M.M."/>
            <person name="Islam R."/>
            <person name="Rashid M.M."/>
            <person name="Khan S.A."/>
            <person name="Rahman M.S."/>
            <person name="Alam M."/>
            <person name="Yahiya A.S."/>
            <person name="Khan M.S."/>
            <person name="Azam M.S."/>
            <person name="Haque T."/>
            <person name="Lashkar M.Z.H."/>
            <person name="Akhand A.I."/>
            <person name="Morshed G."/>
            <person name="Roy S."/>
            <person name="Uddin K.S."/>
            <person name="Rabeya T."/>
            <person name="Hossain A.S."/>
            <person name="Chowdhury A."/>
            <person name="Snigdha A.R."/>
            <person name="Mortoza M.S."/>
            <person name="Matin S.A."/>
            <person name="Hoque S.M.E."/>
            <person name="Islam M.K."/>
            <person name="Roy D.K."/>
            <person name="Haider R."/>
            <person name="Moosa M.M."/>
            <person name="Elias S.M."/>
            <person name="Hasan A.M."/>
            <person name="Jahan S."/>
            <person name="Shafiuddin M."/>
            <person name="Mahmood N."/>
            <person name="Shommy N.S."/>
        </authorList>
    </citation>
    <scope>NUCLEOTIDE SEQUENCE [LARGE SCALE GENOMIC DNA]</scope>
    <source>
        <strain evidence="6">cv. O-4</strain>
    </source>
</reference>
<keyword evidence="3" id="KW-0560">Oxidoreductase</keyword>
<proteinExistence type="inferred from homology"/>
<evidence type="ECO:0000256" key="1">
    <source>
        <dbReference type="ARBA" id="ARBA00006484"/>
    </source>
</evidence>
<protein>
    <submittedName>
        <fullName evidence="5">Short-chain dehydrogenase/reductase SDR</fullName>
    </submittedName>
</protein>
<dbReference type="InterPro" id="IPR002347">
    <property type="entry name" value="SDR_fam"/>
</dbReference>
<evidence type="ECO:0000256" key="2">
    <source>
        <dbReference type="ARBA" id="ARBA00022857"/>
    </source>
</evidence>
<accession>A0A1R3K047</accession>